<evidence type="ECO:0000313" key="4">
    <source>
        <dbReference type="Proteomes" id="UP000609323"/>
    </source>
</evidence>
<name>A0ABQ1G050_9BACL</name>
<keyword evidence="3" id="KW-0808">Transferase</keyword>
<gene>
    <name evidence="3" type="ORF">GCM10010917_18220</name>
</gene>
<dbReference type="EMBL" id="BMHF01000005">
    <property type="protein sequence ID" value="GGA33411.1"/>
    <property type="molecule type" value="Genomic_DNA"/>
</dbReference>
<comment type="caution">
    <text evidence="3">The sequence shown here is derived from an EMBL/GenBank/DDBJ whole genome shotgun (WGS) entry which is preliminary data.</text>
</comment>
<dbReference type="InterPro" id="IPR028098">
    <property type="entry name" value="Glyco_trans_4-like_N"/>
</dbReference>
<protein>
    <submittedName>
        <fullName evidence="3">Glycosyl transferase family 1</fullName>
    </submittedName>
</protein>
<feature type="domain" description="Glycosyltransferase subfamily 4-like N-terminal" evidence="2">
    <location>
        <begin position="15"/>
        <end position="170"/>
    </location>
</feature>
<organism evidence="3 4">
    <name type="scientific">Paenibacillus physcomitrellae</name>
    <dbReference type="NCBI Taxonomy" id="1619311"/>
    <lineage>
        <taxon>Bacteria</taxon>
        <taxon>Bacillati</taxon>
        <taxon>Bacillota</taxon>
        <taxon>Bacilli</taxon>
        <taxon>Bacillales</taxon>
        <taxon>Paenibacillaceae</taxon>
        <taxon>Paenibacillus</taxon>
    </lineage>
</organism>
<evidence type="ECO:0000259" key="1">
    <source>
        <dbReference type="Pfam" id="PF00534"/>
    </source>
</evidence>
<accession>A0ABQ1G050</accession>
<feature type="domain" description="Glycosyl transferase family 1" evidence="1">
    <location>
        <begin position="181"/>
        <end position="335"/>
    </location>
</feature>
<sequence length="384" mass="42978">MKKVLFLITGLDYAGAEAQVVQLSRMFRGAGFVVQLISMIEPTAYLEELTAMGVVVLTLGMRKGMPDPRAVFRLRRLIRSFQPDVVHSHMVHANLLARVTRLFVRMPVLACTAHSIHEGGRFRTWLYRLTDRMCDVMTNVSQEAVNRYITIKASPPDKILLMPNGIDMERFSLSARVRVQIRRELGVEGRFVWLAVGRLAPEKDYLTMLGAFAEVRRSFPQTMLLIAGIGPEEAELKRYCREEGLEEQVRFLGLRTDIPDLMHGADAYLMSSKWEGLPMVLLEAGASGLPMVATDAGGNREIVQHGVNGYLSAPSDPLALAGEMLKLLGLTSSQQAAMGRFSQERIGRDYDIRAIARRWEVLYEQAERNRDKGGKLERGSGVSL</sequence>
<dbReference type="PANTHER" id="PTHR12526:SF638">
    <property type="entry name" value="SPORE COAT PROTEIN SA"/>
    <property type="match status" value="1"/>
</dbReference>
<dbReference type="GO" id="GO:0016740">
    <property type="term" value="F:transferase activity"/>
    <property type="evidence" value="ECO:0007669"/>
    <property type="project" value="UniProtKB-KW"/>
</dbReference>
<dbReference type="PANTHER" id="PTHR12526">
    <property type="entry name" value="GLYCOSYLTRANSFERASE"/>
    <property type="match status" value="1"/>
</dbReference>
<evidence type="ECO:0000313" key="3">
    <source>
        <dbReference type="EMBL" id="GGA33411.1"/>
    </source>
</evidence>
<dbReference type="RefSeq" id="WP_094094951.1">
    <property type="nucleotide sequence ID" value="NZ_BMHF01000005.1"/>
</dbReference>
<dbReference type="SUPFAM" id="SSF53756">
    <property type="entry name" value="UDP-Glycosyltransferase/glycogen phosphorylase"/>
    <property type="match status" value="1"/>
</dbReference>
<reference evidence="4" key="1">
    <citation type="journal article" date="2019" name="Int. J. Syst. Evol. Microbiol.">
        <title>The Global Catalogue of Microorganisms (GCM) 10K type strain sequencing project: providing services to taxonomists for standard genome sequencing and annotation.</title>
        <authorList>
            <consortium name="The Broad Institute Genomics Platform"/>
            <consortium name="The Broad Institute Genome Sequencing Center for Infectious Disease"/>
            <person name="Wu L."/>
            <person name="Ma J."/>
        </authorList>
    </citation>
    <scope>NUCLEOTIDE SEQUENCE [LARGE SCALE GENOMIC DNA]</scope>
    <source>
        <strain evidence="4">CGMCC 1.15044</strain>
    </source>
</reference>
<dbReference type="InterPro" id="IPR001296">
    <property type="entry name" value="Glyco_trans_1"/>
</dbReference>
<dbReference type="Gene3D" id="3.40.50.2000">
    <property type="entry name" value="Glycogen Phosphorylase B"/>
    <property type="match status" value="2"/>
</dbReference>
<dbReference type="Proteomes" id="UP000609323">
    <property type="component" value="Unassembled WGS sequence"/>
</dbReference>
<dbReference type="Pfam" id="PF00534">
    <property type="entry name" value="Glycos_transf_1"/>
    <property type="match status" value="1"/>
</dbReference>
<keyword evidence="4" id="KW-1185">Reference proteome</keyword>
<proteinExistence type="predicted"/>
<evidence type="ECO:0000259" key="2">
    <source>
        <dbReference type="Pfam" id="PF13439"/>
    </source>
</evidence>
<dbReference type="Pfam" id="PF13439">
    <property type="entry name" value="Glyco_transf_4"/>
    <property type="match status" value="1"/>
</dbReference>